<dbReference type="RefSeq" id="WP_098512704.1">
    <property type="nucleotide sequence ID" value="NZ_JBIAKZ010000009.1"/>
</dbReference>
<dbReference type="NCBIfam" id="TIGR01764">
    <property type="entry name" value="excise"/>
    <property type="match status" value="1"/>
</dbReference>
<comment type="caution">
    <text evidence="2">The sequence shown here is derived from an EMBL/GenBank/DDBJ whole genome shotgun (WGS) entry which is preliminary data.</text>
</comment>
<proteinExistence type="predicted"/>
<dbReference type="GO" id="GO:0003677">
    <property type="term" value="F:DNA binding"/>
    <property type="evidence" value="ECO:0007669"/>
    <property type="project" value="InterPro"/>
</dbReference>
<dbReference type="Proteomes" id="UP000243542">
    <property type="component" value="Unassembled WGS sequence"/>
</dbReference>
<organism evidence="2 3">
    <name type="scientific">Amycolatopsis sulphurea</name>
    <dbReference type="NCBI Taxonomy" id="76022"/>
    <lineage>
        <taxon>Bacteria</taxon>
        <taxon>Bacillati</taxon>
        <taxon>Actinomycetota</taxon>
        <taxon>Actinomycetes</taxon>
        <taxon>Pseudonocardiales</taxon>
        <taxon>Pseudonocardiaceae</taxon>
        <taxon>Amycolatopsis</taxon>
    </lineage>
</organism>
<name>A0A2A9FDM0_9PSEU</name>
<protein>
    <submittedName>
        <fullName evidence="2">Excisionase family DNA binding protein</fullName>
    </submittedName>
</protein>
<feature type="domain" description="Helix-turn-helix" evidence="1">
    <location>
        <begin position="11"/>
        <end position="59"/>
    </location>
</feature>
<evidence type="ECO:0000259" key="1">
    <source>
        <dbReference type="Pfam" id="PF12728"/>
    </source>
</evidence>
<dbReference type="InterPro" id="IPR010093">
    <property type="entry name" value="SinI_DNA-bd"/>
</dbReference>
<accession>A0A2A9FDM0</accession>
<keyword evidence="3" id="KW-1185">Reference proteome</keyword>
<gene>
    <name evidence="2" type="ORF">ATK36_3764</name>
</gene>
<reference evidence="2 3" key="1">
    <citation type="submission" date="2017-10" db="EMBL/GenBank/DDBJ databases">
        <title>Sequencing the genomes of 1000 actinobacteria strains.</title>
        <authorList>
            <person name="Klenk H.-P."/>
        </authorList>
    </citation>
    <scope>NUCLEOTIDE SEQUENCE [LARGE SCALE GENOMIC DNA]</scope>
    <source>
        <strain evidence="2 3">DSM 46092</strain>
    </source>
</reference>
<evidence type="ECO:0000313" key="2">
    <source>
        <dbReference type="EMBL" id="PFG48662.1"/>
    </source>
</evidence>
<dbReference type="InterPro" id="IPR041657">
    <property type="entry name" value="HTH_17"/>
</dbReference>
<dbReference type="EMBL" id="PDJK01000002">
    <property type="protein sequence ID" value="PFG48662.1"/>
    <property type="molecule type" value="Genomic_DNA"/>
</dbReference>
<dbReference type="AlphaFoldDB" id="A0A2A9FDM0"/>
<evidence type="ECO:0000313" key="3">
    <source>
        <dbReference type="Proteomes" id="UP000243542"/>
    </source>
</evidence>
<dbReference type="Pfam" id="PF12728">
    <property type="entry name" value="HTH_17"/>
    <property type="match status" value="1"/>
</dbReference>
<sequence>MDTATPKPHSLLTVEAAAKQLSIGRTTMYGLIKAKQITTIRVGHLRRVPLFAITEYVERLTAAQTV</sequence>